<feature type="domain" description="Apple" evidence="1">
    <location>
        <begin position="50"/>
        <end position="99"/>
    </location>
</feature>
<evidence type="ECO:0000313" key="2">
    <source>
        <dbReference type="EMBL" id="EFJ48202.1"/>
    </source>
</evidence>
<reference evidence="2 3" key="1">
    <citation type="journal article" date="2010" name="Science">
        <title>Genomic analysis of organismal complexity in the multicellular green alga Volvox carteri.</title>
        <authorList>
            <person name="Prochnik S.E."/>
            <person name="Umen J."/>
            <person name="Nedelcu A.M."/>
            <person name="Hallmann A."/>
            <person name="Miller S.M."/>
            <person name="Nishii I."/>
            <person name="Ferris P."/>
            <person name="Kuo A."/>
            <person name="Mitros T."/>
            <person name="Fritz-Laylin L.K."/>
            <person name="Hellsten U."/>
            <person name="Chapman J."/>
            <person name="Simakov O."/>
            <person name="Rensing S.A."/>
            <person name="Terry A."/>
            <person name="Pangilinan J."/>
            <person name="Kapitonov V."/>
            <person name="Jurka J."/>
            <person name="Salamov A."/>
            <person name="Shapiro H."/>
            <person name="Schmutz J."/>
            <person name="Grimwood J."/>
            <person name="Lindquist E."/>
            <person name="Lucas S."/>
            <person name="Grigoriev I.V."/>
            <person name="Schmitt R."/>
            <person name="Kirk D."/>
            <person name="Rokhsar D.S."/>
        </authorList>
    </citation>
    <scope>NUCLEOTIDE SEQUENCE [LARGE SCALE GENOMIC DNA]</scope>
    <source>
        <strain evidence="3">f. Nagariensis / Eve</strain>
    </source>
</reference>
<organism evidence="3">
    <name type="scientific">Volvox carteri f. nagariensis</name>
    <dbReference type="NCBI Taxonomy" id="3068"/>
    <lineage>
        <taxon>Eukaryota</taxon>
        <taxon>Viridiplantae</taxon>
        <taxon>Chlorophyta</taxon>
        <taxon>core chlorophytes</taxon>
        <taxon>Chlorophyceae</taxon>
        <taxon>CS clade</taxon>
        <taxon>Chlamydomonadales</taxon>
        <taxon>Volvocaceae</taxon>
        <taxon>Volvox</taxon>
    </lineage>
</organism>
<dbReference type="Proteomes" id="UP000001058">
    <property type="component" value="Unassembled WGS sequence"/>
</dbReference>
<evidence type="ECO:0000259" key="1">
    <source>
        <dbReference type="Pfam" id="PF00024"/>
    </source>
</evidence>
<dbReference type="InterPro" id="IPR003609">
    <property type="entry name" value="Pan_app"/>
</dbReference>
<dbReference type="KEGG" id="vcn:VOLCADRAFT_91330"/>
<dbReference type="GeneID" id="9618310"/>
<dbReference type="Pfam" id="PF00024">
    <property type="entry name" value="PAN_1"/>
    <property type="match status" value="1"/>
</dbReference>
<dbReference type="Gene3D" id="3.50.4.10">
    <property type="entry name" value="Hepatocyte Growth Factor"/>
    <property type="match status" value="1"/>
</dbReference>
<evidence type="ECO:0000313" key="3">
    <source>
        <dbReference type="Proteomes" id="UP000001058"/>
    </source>
</evidence>
<keyword evidence="3" id="KW-1185">Reference proteome</keyword>
<sequence>MFGPLAVDNRSGVIVVGWLQHCAHIPYDLYTVFINVANGFMCAHMLPGTTYGTEASTITILTMQSSGDCCSACSVHPDCRYWVFRRCKNTCTLKREEGAGPGFFVDARTVAGGVRRKLQSSDRGQVNAVALLDNPGGRRWDLVSPVDPSAQWIWSRGGAAWWIPGAPTNPPTTFSYVYRAASAVTANIYVTAYDYVWIYINGMQTGTSKLYSVWNPIPPVSVTLQKGPNLIQMRVQNSADLTIAGVIMSLQDSNGQVLVRSNASWVWSERPIYVADRVCVQP</sequence>
<dbReference type="Gene3D" id="2.60.120.260">
    <property type="entry name" value="Galactose-binding domain-like"/>
    <property type="match status" value="1"/>
</dbReference>
<accession>D8TWS6</accession>
<dbReference type="EMBL" id="GL378341">
    <property type="protein sequence ID" value="EFJ48202.1"/>
    <property type="molecule type" value="Genomic_DNA"/>
</dbReference>
<name>D8TWS6_VOLCA</name>
<protein>
    <recommendedName>
        <fullName evidence="1">Apple domain-containing protein</fullName>
    </recommendedName>
</protein>
<dbReference type="InParanoid" id="D8TWS6"/>
<dbReference type="RefSeq" id="XP_002950887.1">
    <property type="nucleotide sequence ID" value="XM_002950841.1"/>
</dbReference>
<dbReference type="AlphaFoldDB" id="D8TWS6"/>
<gene>
    <name evidence="2" type="ORF">VOLCADRAFT_91330</name>
</gene>
<proteinExistence type="predicted"/>